<reference evidence="1 2" key="1">
    <citation type="submission" date="2014-09" db="EMBL/GenBank/DDBJ databases">
        <title>Genome sequence of Pseudomonas lutea strain DSM 17257T.</title>
        <authorList>
            <person name="Kwak Y."/>
            <person name="Shin J.-H."/>
        </authorList>
    </citation>
    <scope>NUCLEOTIDE SEQUENCE [LARGE SCALE GENOMIC DNA]</scope>
    <source>
        <strain evidence="1 2">DSM 17257</strain>
    </source>
</reference>
<organism evidence="1 2">
    <name type="scientific">Pseudomonas lutea</name>
    <dbReference type="NCBI Taxonomy" id="243924"/>
    <lineage>
        <taxon>Bacteria</taxon>
        <taxon>Pseudomonadati</taxon>
        <taxon>Pseudomonadota</taxon>
        <taxon>Gammaproteobacteria</taxon>
        <taxon>Pseudomonadales</taxon>
        <taxon>Pseudomonadaceae</taxon>
        <taxon>Pseudomonas</taxon>
    </lineage>
</organism>
<dbReference type="EMBL" id="JRMB01000002">
    <property type="protein sequence ID" value="KGF62922.1"/>
    <property type="molecule type" value="Genomic_DNA"/>
</dbReference>
<accession>A0A9X0EBP6</accession>
<sequence>MLAKALCQRLHHWLTQPVRQQAGSYGRSTAPPSFTHAATSVEALLPEVSHVATAVEALLLKVKHVAANVDPYAPASVDAEPVGAGLLAKASFHPPQQMDDATALPARRLLRWMALADMPYRNLNCHL</sequence>
<comment type="caution">
    <text evidence="1">The sequence shown here is derived from an EMBL/GenBank/DDBJ whole genome shotgun (WGS) entry which is preliminary data.</text>
</comment>
<dbReference type="AlphaFoldDB" id="A0A9X0EBP6"/>
<evidence type="ECO:0000313" key="2">
    <source>
        <dbReference type="Proteomes" id="UP000029719"/>
    </source>
</evidence>
<proteinExistence type="predicted"/>
<protein>
    <submittedName>
        <fullName evidence="1">Uncharacterized protein</fullName>
    </submittedName>
</protein>
<gene>
    <name evidence="1" type="ORF">LT42_13265</name>
</gene>
<name>A0A9X0EBP6_9PSED</name>
<evidence type="ECO:0000313" key="1">
    <source>
        <dbReference type="EMBL" id="KGF62922.1"/>
    </source>
</evidence>
<dbReference type="Proteomes" id="UP000029719">
    <property type="component" value="Unassembled WGS sequence"/>
</dbReference>